<evidence type="ECO:0000259" key="2">
    <source>
        <dbReference type="SMART" id="SM00065"/>
    </source>
</evidence>
<dbReference type="SMART" id="SM00065">
    <property type="entry name" value="GAF"/>
    <property type="match status" value="2"/>
</dbReference>
<comment type="caution">
    <text evidence="3">The sequence shown here is derived from an EMBL/GenBank/DDBJ whole genome shotgun (WGS) entry which is preliminary data.</text>
</comment>
<dbReference type="Pfam" id="PF17853">
    <property type="entry name" value="GGDEF_2"/>
    <property type="match status" value="1"/>
</dbReference>
<keyword evidence="4" id="KW-1185">Reference proteome</keyword>
<dbReference type="STRING" id="1678637.AC230_16970"/>
<feature type="domain" description="GAF" evidence="2">
    <location>
        <begin position="253"/>
        <end position="396"/>
    </location>
</feature>
<name>A0A0K9XDF9_9ACTN</name>
<dbReference type="Gene3D" id="1.10.10.2840">
    <property type="entry name" value="PucR C-terminal helix-turn-helix domain"/>
    <property type="match status" value="1"/>
</dbReference>
<evidence type="ECO:0000313" key="4">
    <source>
        <dbReference type="Proteomes" id="UP000037288"/>
    </source>
</evidence>
<sequence length="659" mass="70750">MVSTKEGRVSQKSDAGVFAVLELLDGGAPPDEFEMLVDDARRSGADPEELAALERAKRLGLSVRARAESEQQRLATMSALFETGFDMAVPQDLESLLTMALRRARVLLSADLAWIALYDDEKGAHVIRASDGHITDRNVGLRLDPGIGLGSATTREQNPAPFWTPDYLADERIPHSPSVDDVVRLERTRAILAVPLSRGTGPLGSLYVGERKVRHYSPDEVSLLRSLADLTSVAIEQVRLVERNAALIAELERRTTTVEAGLRDVRGLSETHHRLIELVLDDGDLHALTDEVHRELDAHACVYSADGTPLATAGEAPVCPADPVTLSRLGALTPRRPAALGDGVWAVPLAAGTGHLGTLVLRPRRAWGPEDEQLLPLVAQAVSVQLLVENSRTAITEGQIREDFLGDLLSGPQRPRRQLEQSARRLGIDLRREHVVVVARPEGEAHGKPAVWASSYAYRQKGLRSMHNGHAVLLLPGGDPGAAARAVSAELSPLLGHPVTVAAAGPVGDPAAVRDGFHEALRCLDAMTALGATGKAGSLRDLGFLGVLLSDGHDVGAFVHAAIGPVIDYDEQRFTDLTRTLEAYFEAGGSPTNAAKRLHVHPNTVARRLERIGELLGPRWQDPERALEVQLALRVHRVRGVLARADADGDAGGDGAQEA</sequence>
<proteinExistence type="inferred from homology"/>
<reference evidence="4" key="1">
    <citation type="submission" date="2015-07" db="EMBL/GenBank/DDBJ databases">
        <title>Draft genome sequence of Streptomyces sp. CMAA 1322, a bacterium isolated from Caatinga biome, from dry forest semiarid of Brazil.</title>
        <authorList>
            <person name="Santos S.N."/>
            <person name="Gacesa R."/>
            <person name="Taketani R.G."/>
            <person name="Long P.F."/>
            <person name="Melo I.S."/>
        </authorList>
    </citation>
    <scope>NUCLEOTIDE SEQUENCE [LARGE SCALE GENOMIC DNA]</scope>
    <source>
        <strain evidence="4">CMAA 1322</strain>
    </source>
</reference>
<dbReference type="PANTHER" id="PTHR33744:SF1">
    <property type="entry name" value="DNA-BINDING TRANSCRIPTIONAL ACTIVATOR ADER"/>
    <property type="match status" value="1"/>
</dbReference>
<dbReference type="InterPro" id="IPR025736">
    <property type="entry name" value="PucR_C-HTH_dom"/>
</dbReference>
<dbReference type="SUPFAM" id="SSF55781">
    <property type="entry name" value="GAF domain-like"/>
    <property type="match status" value="1"/>
</dbReference>
<evidence type="ECO:0000313" key="3">
    <source>
        <dbReference type="EMBL" id="KNB51268.1"/>
    </source>
</evidence>
<accession>A0A0K9XDF9</accession>
<comment type="similarity">
    <text evidence="1">Belongs to the CdaR family.</text>
</comment>
<dbReference type="InterPro" id="IPR041522">
    <property type="entry name" value="CdaR_GGDEF"/>
</dbReference>
<protein>
    <recommendedName>
        <fullName evidence="2">GAF domain-containing protein</fullName>
    </recommendedName>
</protein>
<evidence type="ECO:0000256" key="1">
    <source>
        <dbReference type="ARBA" id="ARBA00006754"/>
    </source>
</evidence>
<dbReference type="EMBL" id="LFXA01000010">
    <property type="protein sequence ID" value="KNB51268.1"/>
    <property type="molecule type" value="Genomic_DNA"/>
</dbReference>
<dbReference type="PATRIC" id="fig|1678637.3.peg.3656"/>
<dbReference type="InterPro" id="IPR051448">
    <property type="entry name" value="CdaR-like_regulators"/>
</dbReference>
<feature type="domain" description="GAF" evidence="2">
    <location>
        <begin position="92"/>
        <end position="245"/>
    </location>
</feature>
<dbReference type="Pfam" id="PF13556">
    <property type="entry name" value="HTH_30"/>
    <property type="match status" value="1"/>
</dbReference>
<dbReference type="InterPro" id="IPR003018">
    <property type="entry name" value="GAF"/>
</dbReference>
<dbReference type="AlphaFoldDB" id="A0A0K9XDF9"/>
<dbReference type="OrthoDB" id="8026818at2"/>
<dbReference type="Proteomes" id="UP000037288">
    <property type="component" value="Unassembled WGS sequence"/>
</dbReference>
<dbReference type="Gene3D" id="3.30.450.40">
    <property type="match status" value="1"/>
</dbReference>
<gene>
    <name evidence="3" type="ORF">AC230_16970</name>
</gene>
<organism evidence="3 4">
    <name type="scientific">Streptomyces caatingaensis</name>
    <dbReference type="NCBI Taxonomy" id="1678637"/>
    <lineage>
        <taxon>Bacteria</taxon>
        <taxon>Bacillati</taxon>
        <taxon>Actinomycetota</taxon>
        <taxon>Actinomycetes</taxon>
        <taxon>Kitasatosporales</taxon>
        <taxon>Streptomycetaceae</taxon>
        <taxon>Streptomyces</taxon>
    </lineage>
</organism>
<dbReference type="Pfam" id="PF13185">
    <property type="entry name" value="GAF_2"/>
    <property type="match status" value="1"/>
</dbReference>
<dbReference type="InterPro" id="IPR042070">
    <property type="entry name" value="PucR_C-HTH_sf"/>
</dbReference>
<dbReference type="InterPro" id="IPR029016">
    <property type="entry name" value="GAF-like_dom_sf"/>
</dbReference>
<dbReference type="PANTHER" id="PTHR33744">
    <property type="entry name" value="CARBOHYDRATE DIACID REGULATOR"/>
    <property type="match status" value="1"/>
</dbReference>